<evidence type="ECO:0000259" key="10">
    <source>
        <dbReference type="PROSITE" id="PS51747"/>
    </source>
</evidence>
<dbReference type="Pfam" id="PF00383">
    <property type="entry name" value="dCMP_cyt_deam_1"/>
    <property type="match status" value="1"/>
</dbReference>
<dbReference type="InterPro" id="IPR016192">
    <property type="entry name" value="APOBEC/CMP_deaminase_Zn-bd"/>
</dbReference>
<dbReference type="GO" id="GO:0005829">
    <property type="term" value="C:cytosol"/>
    <property type="evidence" value="ECO:0007669"/>
    <property type="project" value="TreeGrafter"/>
</dbReference>
<keyword evidence="5" id="KW-0479">Metal-binding</keyword>
<evidence type="ECO:0000256" key="9">
    <source>
        <dbReference type="ARBA" id="ARBA00049558"/>
    </source>
</evidence>
<evidence type="ECO:0000256" key="8">
    <source>
        <dbReference type="ARBA" id="ARBA00032005"/>
    </source>
</evidence>
<dbReference type="InterPro" id="IPR050202">
    <property type="entry name" value="Cyt/Deoxycyt_deaminase"/>
</dbReference>
<evidence type="ECO:0000313" key="11">
    <source>
        <dbReference type="EMBL" id="SVC64602.1"/>
    </source>
</evidence>
<comment type="function">
    <text evidence="2">This enzyme scavenges exogenous and endogenous cytidine and 2'-deoxycytidine for UMP synthesis.</text>
</comment>
<protein>
    <recommendedName>
        <fullName evidence="4">cytidine deaminase</fullName>
        <ecNumber evidence="4">3.5.4.5</ecNumber>
    </recommendedName>
    <alternativeName>
        <fullName evidence="8">Cytidine aminohydrolase</fullName>
    </alternativeName>
</protein>
<keyword evidence="7" id="KW-0862">Zinc</keyword>
<name>A0A382NY12_9ZZZZ</name>
<dbReference type="NCBIfam" id="TIGR01354">
    <property type="entry name" value="cyt_deam_tetra"/>
    <property type="match status" value="1"/>
</dbReference>
<evidence type="ECO:0000256" key="1">
    <source>
        <dbReference type="ARBA" id="ARBA00001947"/>
    </source>
</evidence>
<feature type="non-terminal residue" evidence="11">
    <location>
        <position position="1"/>
    </location>
</feature>
<dbReference type="GO" id="GO:0072527">
    <property type="term" value="P:pyrimidine-containing compound metabolic process"/>
    <property type="evidence" value="ECO:0007669"/>
    <property type="project" value="UniProtKB-ARBA"/>
</dbReference>
<dbReference type="EC" id="3.5.4.5" evidence="4"/>
<dbReference type="GO" id="GO:0004126">
    <property type="term" value="F:cytidine deaminase activity"/>
    <property type="evidence" value="ECO:0007669"/>
    <property type="project" value="UniProtKB-EC"/>
</dbReference>
<dbReference type="InterPro" id="IPR016193">
    <property type="entry name" value="Cytidine_deaminase-like"/>
</dbReference>
<evidence type="ECO:0000256" key="5">
    <source>
        <dbReference type="ARBA" id="ARBA00022723"/>
    </source>
</evidence>
<dbReference type="NCBIfam" id="NF004064">
    <property type="entry name" value="PRK05578.1"/>
    <property type="match status" value="1"/>
</dbReference>
<dbReference type="CDD" id="cd01283">
    <property type="entry name" value="cytidine_deaminase"/>
    <property type="match status" value="1"/>
</dbReference>
<dbReference type="InterPro" id="IPR006262">
    <property type="entry name" value="Cyt_deam_tetra"/>
</dbReference>
<feature type="domain" description="CMP/dCMP-type deaminase" evidence="10">
    <location>
        <begin position="1"/>
        <end position="124"/>
    </location>
</feature>
<evidence type="ECO:0000256" key="3">
    <source>
        <dbReference type="ARBA" id="ARBA00006576"/>
    </source>
</evidence>
<dbReference type="PANTHER" id="PTHR11644">
    <property type="entry name" value="CYTIDINE DEAMINASE"/>
    <property type="match status" value="1"/>
</dbReference>
<keyword evidence="6" id="KW-0378">Hydrolase</keyword>
<dbReference type="PROSITE" id="PS00903">
    <property type="entry name" value="CYT_DCMP_DEAMINASES_1"/>
    <property type="match status" value="1"/>
</dbReference>
<dbReference type="PROSITE" id="PS51747">
    <property type="entry name" value="CYT_DCMP_DEAMINASES_2"/>
    <property type="match status" value="1"/>
</dbReference>
<dbReference type="AlphaFoldDB" id="A0A382NY12"/>
<dbReference type="SUPFAM" id="SSF53927">
    <property type="entry name" value="Cytidine deaminase-like"/>
    <property type="match status" value="1"/>
</dbReference>
<evidence type="ECO:0000256" key="6">
    <source>
        <dbReference type="ARBA" id="ARBA00022801"/>
    </source>
</evidence>
<gene>
    <name evidence="11" type="ORF">METZ01_LOCUS317456</name>
</gene>
<dbReference type="GO" id="GO:0042802">
    <property type="term" value="F:identical protein binding"/>
    <property type="evidence" value="ECO:0007669"/>
    <property type="project" value="UniProtKB-ARBA"/>
</dbReference>
<dbReference type="Gene3D" id="3.40.140.10">
    <property type="entry name" value="Cytidine Deaminase, domain 2"/>
    <property type="match status" value="1"/>
</dbReference>
<dbReference type="EMBL" id="UINC01102746">
    <property type="protein sequence ID" value="SVC64602.1"/>
    <property type="molecule type" value="Genomic_DNA"/>
</dbReference>
<evidence type="ECO:0000256" key="2">
    <source>
        <dbReference type="ARBA" id="ARBA00003949"/>
    </source>
</evidence>
<proteinExistence type="inferred from homology"/>
<organism evidence="11">
    <name type="scientific">marine metagenome</name>
    <dbReference type="NCBI Taxonomy" id="408172"/>
    <lineage>
        <taxon>unclassified sequences</taxon>
        <taxon>metagenomes</taxon>
        <taxon>ecological metagenomes</taxon>
    </lineage>
</organism>
<dbReference type="PANTHER" id="PTHR11644:SF2">
    <property type="entry name" value="CYTIDINE DEAMINASE"/>
    <property type="match status" value="1"/>
</dbReference>
<evidence type="ECO:0000256" key="7">
    <source>
        <dbReference type="ARBA" id="ARBA00022833"/>
    </source>
</evidence>
<reference evidence="11" key="1">
    <citation type="submission" date="2018-05" db="EMBL/GenBank/DDBJ databases">
        <authorList>
            <person name="Lanie J.A."/>
            <person name="Ng W.-L."/>
            <person name="Kazmierczak K.M."/>
            <person name="Andrzejewski T.M."/>
            <person name="Davidsen T.M."/>
            <person name="Wayne K.J."/>
            <person name="Tettelin H."/>
            <person name="Glass J.I."/>
            <person name="Rusch D."/>
            <person name="Podicherti R."/>
            <person name="Tsui H.-C.T."/>
            <person name="Winkler M.E."/>
        </authorList>
    </citation>
    <scope>NUCLEOTIDE SEQUENCE</scope>
</reference>
<sequence>NLFAAAKAVRQNAHVPYSKFHVGAAFLTEDNSIVVGCNVENAAYPQSQCAEASAIGNLISQGYSSIKEVLVIGSGDLLCSPCGGCRQRLREFASLDVLIHMCNSKGHMKTSTLAELLPYSFGPENL</sequence>
<dbReference type="GO" id="GO:0008270">
    <property type="term" value="F:zinc ion binding"/>
    <property type="evidence" value="ECO:0007669"/>
    <property type="project" value="InterPro"/>
</dbReference>
<dbReference type="GO" id="GO:0055086">
    <property type="term" value="P:nucleobase-containing small molecule metabolic process"/>
    <property type="evidence" value="ECO:0007669"/>
    <property type="project" value="UniProtKB-ARBA"/>
</dbReference>
<accession>A0A382NY12</accession>
<comment type="cofactor">
    <cofactor evidence="1">
        <name>Zn(2+)</name>
        <dbReference type="ChEBI" id="CHEBI:29105"/>
    </cofactor>
</comment>
<comment type="catalytic activity">
    <reaction evidence="9">
        <text>cytidine + H2O + H(+) = uridine + NH4(+)</text>
        <dbReference type="Rhea" id="RHEA:16069"/>
        <dbReference type="ChEBI" id="CHEBI:15377"/>
        <dbReference type="ChEBI" id="CHEBI:15378"/>
        <dbReference type="ChEBI" id="CHEBI:16704"/>
        <dbReference type="ChEBI" id="CHEBI:17562"/>
        <dbReference type="ChEBI" id="CHEBI:28938"/>
        <dbReference type="EC" id="3.5.4.5"/>
    </reaction>
</comment>
<dbReference type="FunFam" id="3.40.140.10:FF:000008">
    <property type="entry name" value="Cytidine deaminase"/>
    <property type="match status" value="1"/>
</dbReference>
<evidence type="ECO:0000256" key="4">
    <source>
        <dbReference type="ARBA" id="ARBA00012783"/>
    </source>
</evidence>
<dbReference type="InterPro" id="IPR002125">
    <property type="entry name" value="CMP_dCMP_dom"/>
</dbReference>
<comment type="similarity">
    <text evidence="3">Belongs to the cytidine and deoxycytidylate deaminase family.</text>
</comment>